<dbReference type="EMBL" id="BMJV01000011">
    <property type="protein sequence ID" value="GGG85381.1"/>
    <property type="molecule type" value="Genomic_DNA"/>
</dbReference>
<evidence type="ECO:0000313" key="2">
    <source>
        <dbReference type="Proteomes" id="UP000617145"/>
    </source>
</evidence>
<reference evidence="1" key="2">
    <citation type="submission" date="2020-09" db="EMBL/GenBank/DDBJ databases">
        <authorList>
            <person name="Sun Q."/>
            <person name="Zhou Y."/>
        </authorList>
    </citation>
    <scope>NUCLEOTIDE SEQUENCE</scope>
    <source>
        <strain evidence="1">CGMCC 1.15762</strain>
    </source>
</reference>
<dbReference type="Proteomes" id="UP000617145">
    <property type="component" value="Unassembled WGS sequence"/>
</dbReference>
<keyword evidence="2" id="KW-1185">Reference proteome</keyword>
<sequence length="89" mass="9891">MMAPDRGSAEREAFTLSYGHGVHDLCTGEASHDHRCPFCHGLPEAPALRPGHSVFLYVPHDDWRQGRSLHRAAQARNINHSTRAPPEQA</sequence>
<proteinExistence type="predicted"/>
<dbReference type="AlphaFoldDB" id="A0A8J2ZNR1"/>
<gene>
    <name evidence="1" type="ORF">GCM10011415_39530</name>
</gene>
<comment type="caution">
    <text evidence="1">The sequence shown here is derived from an EMBL/GenBank/DDBJ whole genome shotgun (WGS) entry which is preliminary data.</text>
</comment>
<reference evidence="1" key="1">
    <citation type="journal article" date="2014" name="Int. J. Syst. Evol. Microbiol.">
        <title>Complete genome sequence of Corynebacterium casei LMG S-19264T (=DSM 44701T), isolated from a smear-ripened cheese.</title>
        <authorList>
            <consortium name="US DOE Joint Genome Institute (JGI-PGF)"/>
            <person name="Walter F."/>
            <person name="Albersmeier A."/>
            <person name="Kalinowski J."/>
            <person name="Ruckert C."/>
        </authorList>
    </citation>
    <scope>NUCLEOTIDE SEQUENCE</scope>
    <source>
        <strain evidence="1">CGMCC 1.15762</strain>
    </source>
</reference>
<evidence type="ECO:0000313" key="1">
    <source>
        <dbReference type="EMBL" id="GGG85381.1"/>
    </source>
</evidence>
<accession>A0A8J2ZNR1</accession>
<name>A0A8J2ZNR1_9RHOB</name>
<protein>
    <submittedName>
        <fullName evidence="1">Uncharacterized protein</fullName>
    </submittedName>
</protein>
<organism evidence="1 2">
    <name type="scientific">Salipiger pallidus</name>
    <dbReference type="NCBI Taxonomy" id="1775170"/>
    <lineage>
        <taxon>Bacteria</taxon>
        <taxon>Pseudomonadati</taxon>
        <taxon>Pseudomonadota</taxon>
        <taxon>Alphaproteobacteria</taxon>
        <taxon>Rhodobacterales</taxon>
        <taxon>Roseobacteraceae</taxon>
        <taxon>Salipiger</taxon>
    </lineage>
</organism>